<dbReference type="PROSITE" id="PS50011">
    <property type="entry name" value="PROTEIN_KINASE_DOM"/>
    <property type="match status" value="1"/>
</dbReference>
<dbReference type="InterPro" id="IPR036537">
    <property type="entry name" value="Adaptor_Cbl_N_dom_sf"/>
</dbReference>
<dbReference type="Gene3D" id="1.20.930.20">
    <property type="entry name" value="Adaptor protein Cbl, N-terminal domain"/>
    <property type="match status" value="1"/>
</dbReference>
<evidence type="ECO:0000256" key="1">
    <source>
        <dbReference type="PROSITE-ProRule" id="PRU10141"/>
    </source>
</evidence>
<dbReference type="GO" id="GO:0004672">
    <property type="term" value="F:protein kinase activity"/>
    <property type="evidence" value="ECO:0007669"/>
    <property type="project" value="InterPro"/>
</dbReference>
<dbReference type="InterPro" id="IPR000719">
    <property type="entry name" value="Prot_kinase_dom"/>
</dbReference>
<keyword evidence="3" id="KW-0675">Receptor</keyword>
<gene>
    <name evidence="3" type="primary">OBARTa0036J06.1</name>
</gene>
<keyword evidence="3" id="KW-0418">Kinase</keyword>
<dbReference type="AlphaFoldDB" id="A0A679BE22"/>
<dbReference type="PANTHER" id="PTHR27006">
    <property type="entry name" value="PROMASTIGOTE SURFACE ANTIGEN PROTEIN PSA"/>
    <property type="match status" value="1"/>
</dbReference>
<keyword evidence="1" id="KW-0547">Nucleotide-binding</keyword>
<dbReference type="Gene3D" id="3.30.200.20">
    <property type="entry name" value="Phosphorylase Kinase, domain 1"/>
    <property type="match status" value="1"/>
</dbReference>
<feature type="binding site" evidence="1">
    <location>
        <position position="244"/>
    </location>
    <ligand>
        <name>ATP</name>
        <dbReference type="ChEBI" id="CHEBI:30616"/>
    </ligand>
</feature>
<dbReference type="InterPro" id="IPR054000">
    <property type="entry name" value="MLKL_N"/>
</dbReference>
<name>A0A679BE22_9ORYZ</name>
<feature type="domain" description="Protein kinase" evidence="2">
    <location>
        <begin position="216"/>
        <end position="550"/>
    </location>
</feature>
<dbReference type="PANTHER" id="PTHR27006:SF586">
    <property type="entry name" value="CYSTEINE-RICH RECEPTOR-LIKE PROTEIN KINASE 10"/>
    <property type="match status" value="1"/>
</dbReference>
<organism evidence="3">
    <name type="scientific">Oryza barthii</name>
    <dbReference type="NCBI Taxonomy" id="65489"/>
    <lineage>
        <taxon>Eukaryota</taxon>
        <taxon>Viridiplantae</taxon>
        <taxon>Streptophyta</taxon>
        <taxon>Embryophyta</taxon>
        <taxon>Tracheophyta</taxon>
        <taxon>Spermatophyta</taxon>
        <taxon>Magnoliopsida</taxon>
        <taxon>Liliopsida</taxon>
        <taxon>Poales</taxon>
        <taxon>Poaceae</taxon>
        <taxon>BOP clade</taxon>
        <taxon>Oryzoideae</taxon>
        <taxon>Oryzeae</taxon>
        <taxon>Oryzinae</taxon>
        <taxon>Oryza</taxon>
    </lineage>
</organism>
<dbReference type="InterPro" id="IPR059179">
    <property type="entry name" value="MLKL-like_MCAfunc"/>
</dbReference>
<dbReference type="EMBL" id="AP018839">
    <property type="protein sequence ID" value="BBF89169.1"/>
    <property type="molecule type" value="Genomic_DNA"/>
</dbReference>
<proteinExistence type="predicted"/>
<dbReference type="FunFam" id="1.10.510.10:FF:001215">
    <property type="entry name" value="Protein kinase domain containing protein, expressed"/>
    <property type="match status" value="1"/>
</dbReference>
<reference evidence="3" key="1">
    <citation type="submission" date="2018-08" db="EMBL/GenBank/DDBJ databases">
        <title>Oryza barthii genomic DNA, chromosome 11, BAC clone:OBARTa0036J06.</title>
        <authorList>
            <person name="Wu J."/>
            <person name="Kanamori H."/>
        </authorList>
    </citation>
    <scope>NUCLEOTIDE SEQUENCE</scope>
    <source>
        <strain evidence="3">W1588</strain>
    </source>
</reference>
<accession>A0A679BE22</accession>
<dbReference type="GO" id="GO:0007166">
    <property type="term" value="P:cell surface receptor signaling pathway"/>
    <property type="evidence" value="ECO:0007669"/>
    <property type="project" value="InterPro"/>
</dbReference>
<dbReference type="GO" id="GO:0005524">
    <property type="term" value="F:ATP binding"/>
    <property type="evidence" value="ECO:0007669"/>
    <property type="project" value="UniProtKB-UniRule"/>
</dbReference>
<dbReference type="SUPFAM" id="SSF56112">
    <property type="entry name" value="Protein kinase-like (PK-like)"/>
    <property type="match status" value="1"/>
</dbReference>
<dbReference type="PROSITE" id="PS00107">
    <property type="entry name" value="PROTEIN_KINASE_ATP"/>
    <property type="match status" value="1"/>
</dbReference>
<dbReference type="InterPro" id="IPR017441">
    <property type="entry name" value="Protein_kinase_ATP_BS"/>
</dbReference>
<dbReference type="Gene3D" id="1.10.510.10">
    <property type="entry name" value="Transferase(Phosphotransferase) domain 1"/>
    <property type="match status" value="1"/>
</dbReference>
<keyword evidence="1" id="KW-0067">ATP-binding</keyword>
<dbReference type="InterPro" id="IPR011009">
    <property type="entry name" value="Kinase-like_dom_sf"/>
</dbReference>
<dbReference type="Pfam" id="PF07714">
    <property type="entry name" value="PK_Tyr_Ser-Thr"/>
    <property type="match status" value="1"/>
</dbReference>
<evidence type="ECO:0000313" key="3">
    <source>
        <dbReference type="EMBL" id="BBF89169.1"/>
    </source>
</evidence>
<dbReference type="InterPro" id="IPR001245">
    <property type="entry name" value="Ser-Thr/Tyr_kinase_cat_dom"/>
</dbReference>
<keyword evidence="3" id="KW-0808">Transferase</keyword>
<sequence>MIIEVCCCLGFAANVAQLVGLDVASLVKEIKERVQTVSQNKEDCELLAERAELILDLLGRLQKSKVIEDPDMWKPTERLRSTLRRACEVIEFCRERSCTYRFCKSDHTAKELRKVLKALKFCVTHLTALVTIINGDQTTRYFLVQQTPDVVQLQDGVLAPALGLPAQHFKYNDRNDRGETLGISGKAQLVTEPSSVNEPGLKRFAFSQLEVATDNFSLENQIGVGAFSIVYQGQLNEGLEVAVKRASYVDKIPFHQLENELDLIPKLQHTNMRVFTVLEERRYQIQVVHYAPSNGCKGLETCIHTISISISRTSDVWFLSSRFFNKDEHLGRFAQEYPPIHFHLYPYLLLAFTGERATKEPLDWPKRSQIVRGIAQGAVYLHKLCEPRIIHGGLKPGNILLDASLKPKICDFGISKALKADADKDCTGVVVGSRGFMAPEYKQGGCLSLQTDVYSFGATLLQIIRGKHISPSSLALSDESRNYGPLNKWAWNLWKDGNLMELIDPSLHDETHAAEMKRWVQIALLCVQQSPEERPSMWDVLLMLSCDSVILPEPKLPAYYC</sequence>
<dbReference type="Pfam" id="PF22215">
    <property type="entry name" value="MLKL_N"/>
    <property type="match status" value="1"/>
</dbReference>
<protein>
    <submittedName>
        <fullName evidence="3">Putative S-receptor kinase-like protein 1</fullName>
    </submittedName>
</protein>
<evidence type="ECO:0000259" key="2">
    <source>
        <dbReference type="PROSITE" id="PS50011"/>
    </source>
</evidence>
<dbReference type="CDD" id="cd21037">
    <property type="entry name" value="MLKL_NTD"/>
    <property type="match status" value="1"/>
</dbReference>